<dbReference type="InterPro" id="IPR004113">
    <property type="entry name" value="FAD-bd_oxidored_4_C"/>
</dbReference>
<dbReference type="InterPro" id="IPR016164">
    <property type="entry name" value="FAD-linked_Oxase-like_C"/>
</dbReference>
<dbReference type="GO" id="GO:0004458">
    <property type="term" value="F:D-lactate dehydrogenase (cytochrome) activity"/>
    <property type="evidence" value="ECO:0007669"/>
    <property type="project" value="UniProtKB-EC"/>
</dbReference>
<accession>A0A556V0K9</accession>
<dbReference type="GO" id="GO:0005739">
    <property type="term" value="C:mitochondrion"/>
    <property type="evidence" value="ECO:0007669"/>
    <property type="project" value="UniProtKB-SubCell"/>
</dbReference>
<evidence type="ECO:0000256" key="7">
    <source>
        <dbReference type="ARBA" id="ARBA00022990"/>
    </source>
</evidence>
<organism evidence="16 17">
    <name type="scientific">Bagarius yarrelli</name>
    <name type="common">Goonch</name>
    <name type="synonym">Bagrus yarrelli</name>
    <dbReference type="NCBI Taxonomy" id="175774"/>
    <lineage>
        <taxon>Eukaryota</taxon>
        <taxon>Metazoa</taxon>
        <taxon>Chordata</taxon>
        <taxon>Craniata</taxon>
        <taxon>Vertebrata</taxon>
        <taxon>Euteleostomi</taxon>
        <taxon>Actinopterygii</taxon>
        <taxon>Neopterygii</taxon>
        <taxon>Teleostei</taxon>
        <taxon>Ostariophysi</taxon>
        <taxon>Siluriformes</taxon>
        <taxon>Sisoridae</taxon>
        <taxon>Sisorinae</taxon>
        <taxon>Bagarius</taxon>
    </lineage>
</organism>
<keyword evidence="7" id="KW-0007">Acetylation</keyword>
<comment type="cofactor">
    <cofactor evidence="1">
        <name>FAD</name>
        <dbReference type="ChEBI" id="CHEBI:57692"/>
    </cofactor>
</comment>
<keyword evidence="6" id="KW-0809">Transit peptide</keyword>
<dbReference type="PANTHER" id="PTHR11748:SF111">
    <property type="entry name" value="D-LACTATE DEHYDROGENASE, MITOCHONDRIAL-RELATED"/>
    <property type="match status" value="1"/>
</dbReference>
<dbReference type="Gene3D" id="3.30.43.10">
    <property type="entry name" value="Uridine Diphospho-n-acetylenolpyruvylglucosamine Reductase, domain 2"/>
    <property type="match status" value="1"/>
</dbReference>
<dbReference type="OrthoDB" id="5332616at2759"/>
<dbReference type="InterPro" id="IPR016169">
    <property type="entry name" value="FAD-bd_PCMH_sub2"/>
</dbReference>
<name>A0A556V0K9_BAGYA</name>
<dbReference type="InterPro" id="IPR016166">
    <property type="entry name" value="FAD-bd_PCMH"/>
</dbReference>
<evidence type="ECO:0000256" key="12">
    <source>
        <dbReference type="ARBA" id="ARBA00053432"/>
    </source>
</evidence>
<dbReference type="FunFam" id="3.30.465.10:FF:000030">
    <property type="entry name" value="probable D-lactate dehydrogenase, mitochondrial"/>
    <property type="match status" value="1"/>
</dbReference>
<dbReference type="SUPFAM" id="SSF55103">
    <property type="entry name" value="FAD-linked oxidases, C-terminal domain"/>
    <property type="match status" value="1"/>
</dbReference>
<comment type="catalytic activity">
    <reaction evidence="11">
        <text>(R)-lactate + 2 Fe(III)-[cytochrome c] = 2 Fe(II)-[cytochrome c] + pyruvate + 2 H(+)</text>
        <dbReference type="Rhea" id="RHEA:13521"/>
        <dbReference type="Rhea" id="RHEA-COMP:10350"/>
        <dbReference type="Rhea" id="RHEA-COMP:14399"/>
        <dbReference type="ChEBI" id="CHEBI:15361"/>
        <dbReference type="ChEBI" id="CHEBI:15378"/>
        <dbReference type="ChEBI" id="CHEBI:16004"/>
        <dbReference type="ChEBI" id="CHEBI:29033"/>
        <dbReference type="ChEBI" id="CHEBI:29034"/>
        <dbReference type="EC" id="1.1.2.4"/>
    </reaction>
    <physiologicalReaction direction="left-to-right" evidence="11">
        <dbReference type="Rhea" id="RHEA:13522"/>
    </physiologicalReaction>
</comment>
<keyword evidence="17" id="KW-1185">Reference proteome</keyword>
<evidence type="ECO:0000256" key="14">
    <source>
        <dbReference type="ARBA" id="ARBA00072812"/>
    </source>
</evidence>
<dbReference type="Gene3D" id="3.30.70.2740">
    <property type="match status" value="1"/>
</dbReference>
<dbReference type="InterPro" id="IPR036318">
    <property type="entry name" value="FAD-bd_PCMH-like_sf"/>
</dbReference>
<dbReference type="PANTHER" id="PTHR11748">
    <property type="entry name" value="D-LACTATE DEHYDROGENASE"/>
    <property type="match status" value="1"/>
</dbReference>
<keyword evidence="4" id="KW-0285">Flavoprotein</keyword>
<evidence type="ECO:0000313" key="17">
    <source>
        <dbReference type="Proteomes" id="UP000319801"/>
    </source>
</evidence>
<sequence>MSSQLLRLGLQLRPASLVSSLWTTWSRYHSAQSKAHEKVVAAFRSVCGNDGVSVSLEVRKQHGRDESMHRCWPPDVVVFPRCVEEVSALAKICHHHRLPIIPYGTGTGLEGGVGAVKGGVCFSLRKMDQVLDLHGEDFDVTVEPGVTRKMLNSYLRDTGLWFPVDPGADASLCGMAATSASGTNAVRYGTMRDNVLNLEVVLADGTIINTAGKRRRPRKTAAGYNLTNLFVGSEGTLGILTKATLRLYGIPEGVVSAVCSFPSVQEAVNSTVQVLQAGIPIARIAPIAGHVGDGNFHCLIVLNADDPDEVQRVQEFTHRLGRRALSVDGTCTGEHGVGLGKRTLLREELCFMTMEVMQGIKATLDPENLMNPGKIL</sequence>
<evidence type="ECO:0000256" key="2">
    <source>
        <dbReference type="ARBA" id="ARBA00004173"/>
    </source>
</evidence>
<dbReference type="GO" id="GO:0008720">
    <property type="term" value="F:D-lactate dehydrogenase (NAD+) activity"/>
    <property type="evidence" value="ECO:0007669"/>
    <property type="project" value="TreeGrafter"/>
</dbReference>
<dbReference type="PROSITE" id="PS51387">
    <property type="entry name" value="FAD_PCMH"/>
    <property type="match status" value="1"/>
</dbReference>
<proteinExistence type="inferred from homology"/>
<evidence type="ECO:0000256" key="1">
    <source>
        <dbReference type="ARBA" id="ARBA00001974"/>
    </source>
</evidence>
<comment type="similarity">
    <text evidence="3">Belongs to the FAD-binding oxidoreductase/transferase type 4 family.</text>
</comment>
<dbReference type="FunFam" id="3.30.70.2740:FF:000001">
    <property type="entry name" value="D-lactate dehydrogenase mitochondrial"/>
    <property type="match status" value="1"/>
</dbReference>
<dbReference type="Pfam" id="PF02913">
    <property type="entry name" value="FAD-oxidase_C"/>
    <property type="match status" value="1"/>
</dbReference>
<comment type="subunit">
    <text evidence="13">Interacts with CSRP3.</text>
</comment>
<comment type="caution">
    <text evidence="16">The sequence shown here is derived from an EMBL/GenBank/DDBJ whole genome shotgun (WGS) entry which is preliminary data.</text>
</comment>
<evidence type="ECO:0000256" key="10">
    <source>
        <dbReference type="ARBA" id="ARBA00038897"/>
    </source>
</evidence>
<evidence type="ECO:0000256" key="8">
    <source>
        <dbReference type="ARBA" id="ARBA00023002"/>
    </source>
</evidence>
<evidence type="ECO:0000256" key="4">
    <source>
        <dbReference type="ARBA" id="ARBA00022630"/>
    </source>
</evidence>
<comment type="subcellular location">
    <subcellularLocation>
        <location evidence="2">Mitochondrion</location>
    </subcellularLocation>
</comment>
<dbReference type="InterPro" id="IPR006094">
    <property type="entry name" value="Oxid_FAD_bind_N"/>
</dbReference>
<protein>
    <recommendedName>
        <fullName evidence="14">Probable D-lactate dehydrogenase, mitochondrial</fullName>
        <ecNumber evidence="10">1.1.2.4</ecNumber>
    </recommendedName>
</protein>
<reference evidence="16 17" key="1">
    <citation type="journal article" date="2019" name="Genome Biol. Evol.">
        <title>Whole-Genome Sequencing of the Giant Devil Catfish, Bagarius yarrelli.</title>
        <authorList>
            <person name="Jiang W."/>
            <person name="Lv Y."/>
            <person name="Cheng L."/>
            <person name="Yang K."/>
            <person name="Chao B."/>
            <person name="Wang X."/>
            <person name="Li Y."/>
            <person name="Pan X."/>
            <person name="You X."/>
            <person name="Zhang Y."/>
            <person name="Yang J."/>
            <person name="Li J."/>
            <person name="Zhang X."/>
            <person name="Liu S."/>
            <person name="Sun C."/>
            <person name="Yang J."/>
            <person name="Shi Q."/>
        </authorList>
    </citation>
    <scope>NUCLEOTIDE SEQUENCE [LARGE SCALE GENOMIC DNA]</scope>
    <source>
        <strain evidence="16">JWS20170419001</strain>
        <tissue evidence="16">Muscle</tissue>
    </source>
</reference>
<evidence type="ECO:0000256" key="5">
    <source>
        <dbReference type="ARBA" id="ARBA00022827"/>
    </source>
</evidence>
<feature type="domain" description="FAD-binding PCMH-type" evidence="15">
    <location>
        <begin position="69"/>
        <end position="250"/>
    </location>
</feature>
<dbReference type="FunFam" id="3.30.43.10:FF:000010">
    <property type="entry name" value="probable D-lactate dehydrogenase, mitochondrial"/>
    <property type="match status" value="1"/>
</dbReference>
<dbReference type="EC" id="1.1.2.4" evidence="10"/>
<dbReference type="Gene3D" id="1.10.45.10">
    <property type="entry name" value="Vanillyl-alcohol Oxidase, Chain A, domain 4"/>
    <property type="match status" value="1"/>
</dbReference>
<dbReference type="Proteomes" id="UP000319801">
    <property type="component" value="Unassembled WGS sequence"/>
</dbReference>
<comment type="function">
    <text evidence="12">Involved in D-lactate, but not L-lactate catabolic process.</text>
</comment>
<dbReference type="EMBL" id="VCAZ01000089">
    <property type="protein sequence ID" value="TSQ92622.1"/>
    <property type="molecule type" value="Genomic_DNA"/>
</dbReference>
<dbReference type="GO" id="GO:0071949">
    <property type="term" value="F:FAD binding"/>
    <property type="evidence" value="ECO:0007669"/>
    <property type="project" value="InterPro"/>
</dbReference>
<evidence type="ECO:0000259" key="15">
    <source>
        <dbReference type="PROSITE" id="PS51387"/>
    </source>
</evidence>
<evidence type="ECO:0000313" key="16">
    <source>
        <dbReference type="EMBL" id="TSQ92622.1"/>
    </source>
</evidence>
<evidence type="ECO:0000256" key="6">
    <source>
        <dbReference type="ARBA" id="ARBA00022946"/>
    </source>
</evidence>
<keyword evidence="5" id="KW-0274">FAD</keyword>
<evidence type="ECO:0000256" key="3">
    <source>
        <dbReference type="ARBA" id="ARBA00008000"/>
    </source>
</evidence>
<gene>
    <name evidence="16" type="ORF">Baya_11404</name>
</gene>
<evidence type="ECO:0000256" key="11">
    <source>
        <dbReference type="ARBA" id="ARBA00051477"/>
    </source>
</evidence>
<evidence type="ECO:0000256" key="13">
    <source>
        <dbReference type="ARBA" id="ARBA00063083"/>
    </source>
</evidence>
<keyword evidence="9" id="KW-0496">Mitochondrion</keyword>
<dbReference type="InterPro" id="IPR016171">
    <property type="entry name" value="Vanillyl_alc_oxidase_C-sub2"/>
</dbReference>
<dbReference type="Gene3D" id="3.30.465.10">
    <property type="match status" value="1"/>
</dbReference>
<dbReference type="SUPFAM" id="SSF56176">
    <property type="entry name" value="FAD-binding/transporter-associated domain-like"/>
    <property type="match status" value="1"/>
</dbReference>
<dbReference type="GO" id="GO:1903457">
    <property type="term" value="P:lactate catabolic process"/>
    <property type="evidence" value="ECO:0007669"/>
    <property type="project" value="TreeGrafter"/>
</dbReference>
<evidence type="ECO:0000256" key="9">
    <source>
        <dbReference type="ARBA" id="ARBA00023128"/>
    </source>
</evidence>
<dbReference type="FunFam" id="1.10.45.10:FF:000001">
    <property type="entry name" value="D-lactate dehydrogenase mitochondrial"/>
    <property type="match status" value="1"/>
</dbReference>
<dbReference type="AlphaFoldDB" id="A0A556V0K9"/>
<dbReference type="InterPro" id="IPR016167">
    <property type="entry name" value="FAD-bd_PCMH_sub1"/>
</dbReference>
<keyword evidence="8" id="KW-0560">Oxidoreductase</keyword>
<dbReference type="Pfam" id="PF01565">
    <property type="entry name" value="FAD_binding_4"/>
    <property type="match status" value="1"/>
</dbReference>